<evidence type="ECO:0000256" key="1">
    <source>
        <dbReference type="SAM" id="Phobius"/>
    </source>
</evidence>
<proteinExistence type="predicted"/>
<reference evidence="3" key="1">
    <citation type="journal article" date="2009" name="BMC Bioinformatics">
        <title>The Mycoplasma conjunctivae genome sequencing, annotation and analysis.</title>
        <authorList>
            <person name="Calderon-Copete S.P."/>
            <person name="Wigger G."/>
            <person name="Wunderlin C."/>
            <person name="Schmidheini T."/>
            <person name="Frey J."/>
            <person name="Quail M.A."/>
            <person name="Falquet L."/>
        </authorList>
    </citation>
    <scope>NUCLEOTIDE SEQUENCE [LARGE SCALE GENOMIC DNA]</scope>
    <source>
        <strain evidence="3">ATCC 25834 / NCTC 10147 / HRC/581</strain>
    </source>
</reference>
<sequence length="112" mass="13040">MVFWILKIISIIIVIIAAQQHTKFPTDSMFAIAVLFIIIFLVSLFLHLALKSFIVVTYREIKKSTKLEYQEWTKQMKLPSIISKIGFILPVLFQVSNIIAIVQYKKLKDLQK</sequence>
<feature type="transmembrane region" description="Helical" evidence="1">
    <location>
        <begin position="28"/>
        <end position="50"/>
    </location>
</feature>
<accession>C5J5K7</accession>
<organism evidence="2 3">
    <name type="scientific">Mesomycoplasma conjunctivae (strain ATCC 25834 / NCTC 10147 / HRC/581)</name>
    <name type="common">Mycoplasma conjunctivae</name>
    <dbReference type="NCBI Taxonomy" id="572263"/>
    <lineage>
        <taxon>Bacteria</taxon>
        <taxon>Bacillati</taxon>
        <taxon>Mycoplasmatota</taxon>
        <taxon>Mycoplasmoidales</taxon>
        <taxon>Metamycoplasmataceae</taxon>
        <taxon>Mesomycoplasma</taxon>
    </lineage>
</organism>
<keyword evidence="1" id="KW-0812">Transmembrane</keyword>
<keyword evidence="1" id="KW-0472">Membrane</keyword>
<dbReference type="HOGENOM" id="CLU_2143069_0_0_14"/>
<keyword evidence="1" id="KW-1133">Transmembrane helix</keyword>
<evidence type="ECO:0000313" key="2">
    <source>
        <dbReference type="EMBL" id="CAT04730.1"/>
    </source>
</evidence>
<protein>
    <submittedName>
        <fullName evidence="2">Uncharacterized protein</fullName>
    </submittedName>
</protein>
<dbReference type="Proteomes" id="UP000001491">
    <property type="component" value="Chromosome"/>
</dbReference>
<feature type="transmembrane region" description="Helical" evidence="1">
    <location>
        <begin position="85"/>
        <end position="104"/>
    </location>
</feature>
<dbReference type="EMBL" id="FM864216">
    <property type="protein sequence ID" value="CAT04730.1"/>
    <property type="molecule type" value="Genomic_DNA"/>
</dbReference>
<dbReference type="KEGG" id="mco:MCJ_000530"/>
<dbReference type="AlphaFoldDB" id="C5J5K7"/>
<name>C5J5K7_MESCH</name>
<keyword evidence="3" id="KW-1185">Reference proteome</keyword>
<evidence type="ECO:0000313" key="3">
    <source>
        <dbReference type="Proteomes" id="UP000001491"/>
    </source>
</evidence>
<gene>
    <name evidence="2" type="ordered locus">MCJ_000530</name>
</gene>